<dbReference type="PANTHER" id="PTHR45589">
    <property type="entry name" value="WD REPEAT DOMAIN 62, ISOFORM G"/>
    <property type="match status" value="1"/>
</dbReference>
<dbReference type="InterPro" id="IPR052779">
    <property type="entry name" value="WDR62"/>
</dbReference>
<dbReference type="VEuPathDB" id="AmoebaDB:NfTy_046040"/>
<dbReference type="PANTHER" id="PTHR45589:SF1">
    <property type="entry name" value="WD REPEAT DOMAIN 62, ISOFORM G"/>
    <property type="match status" value="1"/>
</dbReference>
<dbReference type="InterPro" id="IPR001680">
    <property type="entry name" value="WD40_rpt"/>
</dbReference>
<comment type="caution">
    <text evidence="3">The sequence shown here is derived from an EMBL/GenBank/DDBJ whole genome shotgun (WGS) entry which is preliminary data.</text>
</comment>
<keyword evidence="1" id="KW-0853">WD repeat</keyword>
<dbReference type="EMBL" id="VFQX01000066">
    <property type="protein sequence ID" value="KAF0972876.1"/>
    <property type="molecule type" value="Genomic_DNA"/>
</dbReference>
<feature type="compositionally biased region" description="Polar residues" evidence="2">
    <location>
        <begin position="1219"/>
        <end position="1252"/>
    </location>
</feature>
<protein>
    <recommendedName>
        <fullName evidence="5">Guanine nucleotide-binding protein subunit beta-like protein</fullName>
    </recommendedName>
</protein>
<feature type="repeat" description="WD" evidence="1">
    <location>
        <begin position="474"/>
        <end position="496"/>
    </location>
</feature>
<feature type="repeat" description="WD" evidence="1">
    <location>
        <begin position="189"/>
        <end position="222"/>
    </location>
</feature>
<evidence type="ECO:0000313" key="3">
    <source>
        <dbReference type="EMBL" id="KAF0972876.1"/>
    </source>
</evidence>
<dbReference type="OrthoDB" id="6154712at2759"/>
<feature type="compositionally biased region" description="Basic and acidic residues" evidence="2">
    <location>
        <begin position="924"/>
        <end position="938"/>
    </location>
</feature>
<gene>
    <name evidence="3" type="ORF">FDP41_009125</name>
</gene>
<evidence type="ECO:0000256" key="1">
    <source>
        <dbReference type="PROSITE-ProRule" id="PRU00221"/>
    </source>
</evidence>
<dbReference type="RefSeq" id="XP_044557590.1">
    <property type="nucleotide sequence ID" value="XM_044713052.1"/>
</dbReference>
<evidence type="ECO:0000313" key="4">
    <source>
        <dbReference type="Proteomes" id="UP000444721"/>
    </source>
</evidence>
<dbReference type="PROSITE" id="PS50294">
    <property type="entry name" value="WD_REPEATS_REGION"/>
    <property type="match status" value="2"/>
</dbReference>
<dbReference type="VEuPathDB" id="AmoebaDB:NF0026850"/>
<dbReference type="InterPro" id="IPR036322">
    <property type="entry name" value="WD40_repeat_dom_sf"/>
</dbReference>
<evidence type="ECO:0000256" key="2">
    <source>
        <dbReference type="SAM" id="MobiDB-lite"/>
    </source>
</evidence>
<dbReference type="VEuPathDB" id="AmoebaDB:FDP41_009125"/>
<evidence type="ECO:0008006" key="5">
    <source>
        <dbReference type="Google" id="ProtNLM"/>
    </source>
</evidence>
<feature type="compositionally biased region" description="Basic and acidic residues" evidence="2">
    <location>
        <begin position="882"/>
        <end position="895"/>
    </location>
</feature>
<dbReference type="Proteomes" id="UP000444721">
    <property type="component" value="Unassembled WGS sequence"/>
</dbReference>
<dbReference type="Gene3D" id="2.130.10.10">
    <property type="entry name" value="YVTN repeat-like/Quinoprotein amine dehydrogenase"/>
    <property type="match status" value="4"/>
</dbReference>
<sequence length="1456" mass="161248">MQENHEYNSGQKVAPGVAAKKMIPTPLGQINKGGSKGSIGNNIHHHQGGASGLKLERIIGSTVYNQHSFQLHPSAIPMSGALPLMIGGHSMNSEIVAYLAGTFVVLYNIKRSKQVKYLEHPTSNKPFSCIAFSKDGQYLAAGERGPKPSIAVWDLHQIFSPSINNKENNNDTNVTLEKPKITFDVKSKEKGHEHEIKQICFSKDSKMLISLGAENELKIWDLVPASGQSSPSVGKGELKFSKNVDETNDIALAPNDDNGFITVGKGFVRFWSYARTAKSSLISVRSVLCNLDVWKQANFVSIESRGKNEHSEVYAITEDGILCKIDPKCKELQSWVNTKVQKAFSMSVSDKYIATASAKGVVRLFETKTLQFKKTLPEPPPSTSHITMKSVNNINNSYVKPAVSEDFIPPSALACGIFGEKVAVMYDDRSLFVWDISNLSLISKYRSFISHSGCVWDLDVLPVNTKSSLPPGTFATCSSDNTIRFWNIDSDQEENIRSSVAGKSAFCKELLAVLHIPPSVKNADGGIRSISFSPDGSAIISGDKQGHVRVHDVFNFDPIYTEFAHESEVLCLDSHQLPNGDIIFGSGSRDRMIHLYKMSHRNVDVVQTLDDHSSSVTSLKFSSTTTKDGEVLKLVSIGAEKSVVFRRVEDVASKKSVRVVRYQQTPSPFSVFDLDVDITGKWAVTAGQGKRINVYDIESGKCKQYIETKDNKPVKTGVDNADPLKVKLCPAGIIAVTSASDKHLRVYSFYRRMLISRVKGHADVITSISFTHDLKRLITTSADGCIFIWSIGTNLTKQMMERMDELEKLKRASSMMNSPVPSAHHMQPSQQPQPPTPKSSDHDIKNVPIAFSQLPPPPSARGLPSSELVKSLSKQLFDLDQKDTSEPHEENEQHSNKATPSSQPILRDTLLPQWAKGASASPKPTDKKDDEDKPLSKWAERVVEKDNFKLIANVEDVDRSLISNKRVPTPSDGNDDDLVNSDEMLHQDQGALLDKHKNLIEDLSDGEDSNDEDNIIMFPSSENSSDTSFQVAENDHTDFVQDQPSEEKNEISLLADNLSMIPNNGESIQVGDLEAVSDSDDESDDESEVSRMISKKMEDDLAKPVTIPSILRSSITSSFKMNKQEEDNNQNSRAVNNLLQNPPVDESAERFSIDTICKKLRDAHEDSQIEIIVEEKPAVNTKAEIDRKLNEFKEFLSKHEPYTATHLETEVVTESVMKTTDASKNNQPEVQKQVEIPQSRSTVTSQDTSSSPKDCKTKTECAGIVEVPVFPMVAHASPQLGNKIDDSTIENSPSLMKKELSFDITETHSQLMDQSDMVQIQTPREKPEPSKVTKIKNNIAKLTCAFEETIKEMEELSYNNSDGAMEAINSFQKMVAQMNVRMSQSARLSSSHSHFVFSTPQNLYASSGTQLSLPLNESNSSPTTTAPPQVDVSDMLERYSSVLIDYIMKKVDNQMK</sequence>
<feature type="region of interest" description="Disordered" evidence="2">
    <location>
        <begin position="1219"/>
        <end position="1256"/>
    </location>
</feature>
<dbReference type="SMART" id="SM00320">
    <property type="entry name" value="WD40"/>
    <property type="match status" value="11"/>
</dbReference>
<proteinExistence type="predicted"/>
<accession>A0A6A5BE18</accession>
<feature type="region of interest" description="Disordered" evidence="2">
    <location>
        <begin position="882"/>
        <end position="938"/>
    </location>
</feature>
<name>A0A6A5BE18_NAEFO</name>
<feature type="region of interest" description="Disordered" evidence="2">
    <location>
        <begin position="813"/>
        <end position="868"/>
    </location>
</feature>
<feature type="compositionally biased region" description="Low complexity" evidence="2">
    <location>
        <begin position="1411"/>
        <end position="1422"/>
    </location>
</feature>
<dbReference type="Pfam" id="PF00400">
    <property type="entry name" value="WD40"/>
    <property type="match status" value="5"/>
</dbReference>
<dbReference type="GeneID" id="68116342"/>
<dbReference type="InterPro" id="IPR015943">
    <property type="entry name" value="WD40/YVTN_repeat-like_dom_sf"/>
</dbReference>
<feature type="repeat" description="WD" evidence="1">
    <location>
        <begin position="758"/>
        <end position="799"/>
    </location>
</feature>
<feature type="region of interest" description="Disordered" evidence="2">
    <location>
        <begin position="1411"/>
        <end position="1430"/>
    </location>
</feature>
<keyword evidence="4" id="KW-1185">Reference proteome</keyword>
<dbReference type="SUPFAM" id="SSF50978">
    <property type="entry name" value="WD40 repeat-like"/>
    <property type="match status" value="2"/>
</dbReference>
<reference evidence="3 4" key="1">
    <citation type="journal article" date="2019" name="Sci. Rep.">
        <title>Nanopore sequencing improves the draft genome of the human pathogenic amoeba Naegleria fowleri.</title>
        <authorList>
            <person name="Liechti N."/>
            <person name="Schurch N."/>
            <person name="Bruggmann R."/>
            <person name="Wittwer M."/>
        </authorList>
    </citation>
    <scope>NUCLEOTIDE SEQUENCE [LARGE SCALE GENOMIC DNA]</scope>
    <source>
        <strain evidence="3 4">ATCC 30894</strain>
    </source>
</reference>
<dbReference type="PROSITE" id="PS50082">
    <property type="entry name" value="WD_REPEATS_2"/>
    <property type="match status" value="3"/>
</dbReference>
<organism evidence="3 4">
    <name type="scientific">Naegleria fowleri</name>
    <name type="common">Brain eating amoeba</name>
    <dbReference type="NCBI Taxonomy" id="5763"/>
    <lineage>
        <taxon>Eukaryota</taxon>
        <taxon>Discoba</taxon>
        <taxon>Heterolobosea</taxon>
        <taxon>Tetramitia</taxon>
        <taxon>Eutetramitia</taxon>
        <taxon>Vahlkampfiidae</taxon>
        <taxon>Naegleria</taxon>
    </lineage>
</organism>